<keyword evidence="2" id="KW-0723">Serine/threonine-protein kinase</keyword>
<evidence type="ECO:0000256" key="8">
    <source>
        <dbReference type="ARBA" id="ARBA00024334"/>
    </source>
</evidence>
<dbReference type="CDD" id="cd00051">
    <property type="entry name" value="EFh"/>
    <property type="match status" value="1"/>
</dbReference>
<dbReference type="Gene3D" id="1.10.510.10">
    <property type="entry name" value="Transferase(Phosphotransferase) domain 1"/>
    <property type="match status" value="1"/>
</dbReference>
<name>A0ABN9V351_9DINO</name>
<evidence type="ECO:0000259" key="10">
    <source>
        <dbReference type="PROSITE" id="PS50011"/>
    </source>
</evidence>
<protein>
    <recommendedName>
        <fullName evidence="14">Calmodulin</fullName>
    </recommendedName>
</protein>
<evidence type="ECO:0000256" key="2">
    <source>
        <dbReference type="ARBA" id="ARBA00022527"/>
    </source>
</evidence>
<feature type="domain" description="Protein kinase" evidence="10">
    <location>
        <begin position="1"/>
        <end position="101"/>
    </location>
</feature>
<dbReference type="InterPro" id="IPR002048">
    <property type="entry name" value="EF_hand_dom"/>
</dbReference>
<keyword evidence="4" id="KW-0547">Nucleotide-binding</keyword>
<evidence type="ECO:0008006" key="14">
    <source>
        <dbReference type="Google" id="ProtNLM"/>
    </source>
</evidence>
<comment type="similarity">
    <text evidence="8">Belongs to the protein kinase superfamily. Ser/Thr protein kinase family. CDPK subfamily.</text>
</comment>
<dbReference type="EMBL" id="CAUYUJ010016618">
    <property type="protein sequence ID" value="CAK0867213.1"/>
    <property type="molecule type" value="Genomic_DNA"/>
</dbReference>
<dbReference type="Pfam" id="PF13499">
    <property type="entry name" value="EF-hand_7"/>
    <property type="match status" value="2"/>
</dbReference>
<proteinExistence type="inferred from homology"/>
<dbReference type="InterPro" id="IPR050205">
    <property type="entry name" value="CDPK_Ser/Thr_kinases"/>
</dbReference>
<dbReference type="Proteomes" id="UP001189429">
    <property type="component" value="Unassembled WGS sequence"/>
</dbReference>
<dbReference type="InterPro" id="IPR011009">
    <property type="entry name" value="Kinase-like_dom_sf"/>
</dbReference>
<evidence type="ECO:0000313" key="13">
    <source>
        <dbReference type="Proteomes" id="UP001189429"/>
    </source>
</evidence>
<evidence type="ECO:0000256" key="5">
    <source>
        <dbReference type="ARBA" id="ARBA00022777"/>
    </source>
</evidence>
<keyword evidence="3" id="KW-0808">Transferase</keyword>
<dbReference type="InterPro" id="IPR011992">
    <property type="entry name" value="EF-hand-dom_pair"/>
</dbReference>
<keyword evidence="5" id="KW-0418">Kinase</keyword>
<gene>
    <name evidence="12" type="ORF">PCOR1329_LOCUS54208</name>
</gene>
<dbReference type="SMART" id="SM00220">
    <property type="entry name" value="S_TKc"/>
    <property type="match status" value="1"/>
</dbReference>
<evidence type="ECO:0000256" key="3">
    <source>
        <dbReference type="ARBA" id="ARBA00022679"/>
    </source>
</evidence>
<comment type="cofactor">
    <cofactor evidence="1">
        <name>Mg(2+)</name>
        <dbReference type="ChEBI" id="CHEBI:18420"/>
    </cofactor>
</comment>
<dbReference type="Gene3D" id="1.10.238.10">
    <property type="entry name" value="EF-hand"/>
    <property type="match status" value="2"/>
</dbReference>
<sequence>MSSKAGTAYYVAPEVLKGSYDERCDVWSAGIITFILLCGYPPFSGETDPEILRKVKAGVFEFRSPEWDLISQGAKNLVTQMLTVDPSLRPSAKALLDTPWLRFKGTPTPAAIGTDFVRRLQGFRANSKLKKIALAIIAQQLPDEEIESLQGIFKGLDKNADGMLSPDEVRQGMLQHGLKVPQHLDDLLKAVDCNGSGQLDYTEFLATMIDKKVYMQRDVCWAAFRAFDLDGDGKITREELGKVLNGDSVKEALGASRIDKIIKEVDLDGDGVIDFEEFCSMMASRGRAVGGSTAGSAGAGGARASGPPAAKRAKKGAGS</sequence>
<keyword evidence="7" id="KW-0067">ATP-binding</keyword>
<dbReference type="InterPro" id="IPR018247">
    <property type="entry name" value="EF_Hand_1_Ca_BS"/>
</dbReference>
<feature type="region of interest" description="Disordered" evidence="9">
    <location>
        <begin position="289"/>
        <end position="319"/>
    </location>
</feature>
<dbReference type="InterPro" id="IPR000719">
    <property type="entry name" value="Prot_kinase_dom"/>
</dbReference>
<dbReference type="SUPFAM" id="SSF47473">
    <property type="entry name" value="EF-hand"/>
    <property type="match status" value="1"/>
</dbReference>
<evidence type="ECO:0000256" key="1">
    <source>
        <dbReference type="ARBA" id="ARBA00001946"/>
    </source>
</evidence>
<comment type="caution">
    <text evidence="12">The sequence shown here is derived from an EMBL/GenBank/DDBJ whole genome shotgun (WGS) entry which is preliminary data.</text>
</comment>
<evidence type="ECO:0000256" key="9">
    <source>
        <dbReference type="SAM" id="MobiDB-lite"/>
    </source>
</evidence>
<reference evidence="12" key="1">
    <citation type="submission" date="2023-10" db="EMBL/GenBank/DDBJ databases">
        <authorList>
            <person name="Chen Y."/>
            <person name="Shah S."/>
            <person name="Dougan E. K."/>
            <person name="Thang M."/>
            <person name="Chan C."/>
        </authorList>
    </citation>
    <scope>NUCLEOTIDE SEQUENCE [LARGE SCALE GENOMIC DNA]</scope>
</reference>
<keyword evidence="6" id="KW-0106">Calcium</keyword>
<organism evidence="12 13">
    <name type="scientific">Prorocentrum cordatum</name>
    <dbReference type="NCBI Taxonomy" id="2364126"/>
    <lineage>
        <taxon>Eukaryota</taxon>
        <taxon>Sar</taxon>
        <taxon>Alveolata</taxon>
        <taxon>Dinophyceae</taxon>
        <taxon>Prorocentrales</taxon>
        <taxon>Prorocentraceae</taxon>
        <taxon>Prorocentrum</taxon>
    </lineage>
</organism>
<dbReference type="PROSITE" id="PS00018">
    <property type="entry name" value="EF_HAND_1"/>
    <property type="match status" value="4"/>
</dbReference>
<dbReference type="PROSITE" id="PS50011">
    <property type="entry name" value="PROTEIN_KINASE_DOM"/>
    <property type="match status" value="1"/>
</dbReference>
<feature type="domain" description="EF-hand" evidence="11">
    <location>
        <begin position="144"/>
        <end position="179"/>
    </location>
</feature>
<evidence type="ECO:0000256" key="6">
    <source>
        <dbReference type="ARBA" id="ARBA00022837"/>
    </source>
</evidence>
<feature type="compositionally biased region" description="Gly residues" evidence="9">
    <location>
        <begin position="289"/>
        <end position="303"/>
    </location>
</feature>
<dbReference type="Pfam" id="PF00069">
    <property type="entry name" value="Pkinase"/>
    <property type="match status" value="1"/>
</dbReference>
<feature type="domain" description="EF-hand" evidence="11">
    <location>
        <begin position="215"/>
        <end position="250"/>
    </location>
</feature>
<dbReference type="PANTHER" id="PTHR24349">
    <property type="entry name" value="SERINE/THREONINE-PROTEIN KINASE"/>
    <property type="match status" value="1"/>
</dbReference>
<keyword evidence="13" id="KW-1185">Reference proteome</keyword>
<dbReference type="PROSITE" id="PS50222">
    <property type="entry name" value="EF_HAND_2"/>
    <property type="match status" value="4"/>
</dbReference>
<evidence type="ECO:0000259" key="11">
    <source>
        <dbReference type="PROSITE" id="PS50222"/>
    </source>
</evidence>
<evidence type="ECO:0000256" key="7">
    <source>
        <dbReference type="ARBA" id="ARBA00022840"/>
    </source>
</evidence>
<feature type="domain" description="EF-hand" evidence="11">
    <location>
        <begin position="253"/>
        <end position="288"/>
    </location>
</feature>
<evidence type="ECO:0000313" key="12">
    <source>
        <dbReference type="EMBL" id="CAK0867213.1"/>
    </source>
</evidence>
<accession>A0ABN9V351</accession>
<evidence type="ECO:0000256" key="4">
    <source>
        <dbReference type="ARBA" id="ARBA00022741"/>
    </source>
</evidence>
<dbReference type="SMART" id="SM00054">
    <property type="entry name" value="EFh"/>
    <property type="match status" value="4"/>
</dbReference>
<feature type="domain" description="EF-hand" evidence="11">
    <location>
        <begin position="182"/>
        <end position="214"/>
    </location>
</feature>
<dbReference type="SUPFAM" id="SSF56112">
    <property type="entry name" value="Protein kinase-like (PK-like)"/>
    <property type="match status" value="1"/>
</dbReference>